<reference evidence="3" key="2">
    <citation type="submission" date="2020-06" db="EMBL/GenBank/DDBJ databases">
        <title>Helianthus annuus Genome sequencing and assembly Release 2.</title>
        <authorList>
            <person name="Gouzy J."/>
            <person name="Langlade N."/>
            <person name="Munos S."/>
        </authorList>
    </citation>
    <scope>NUCLEOTIDE SEQUENCE</scope>
    <source>
        <tissue evidence="3">Leaves</tissue>
    </source>
</reference>
<dbReference type="Gramene" id="mRNA:HanXRQr2_Chr07g0304661">
    <property type="protein sequence ID" value="mRNA:HanXRQr2_Chr07g0304661"/>
    <property type="gene ID" value="HanXRQr2_Chr07g0304661"/>
</dbReference>
<keyword evidence="1" id="KW-1133">Transmembrane helix</keyword>
<organism evidence="3 4">
    <name type="scientific">Helianthus annuus</name>
    <name type="common">Common sunflower</name>
    <dbReference type="NCBI Taxonomy" id="4232"/>
    <lineage>
        <taxon>Eukaryota</taxon>
        <taxon>Viridiplantae</taxon>
        <taxon>Streptophyta</taxon>
        <taxon>Embryophyta</taxon>
        <taxon>Tracheophyta</taxon>
        <taxon>Spermatophyta</taxon>
        <taxon>Magnoliopsida</taxon>
        <taxon>eudicotyledons</taxon>
        <taxon>Gunneridae</taxon>
        <taxon>Pentapetalae</taxon>
        <taxon>asterids</taxon>
        <taxon>campanulids</taxon>
        <taxon>Asterales</taxon>
        <taxon>Asteraceae</taxon>
        <taxon>Asteroideae</taxon>
        <taxon>Heliantheae alliance</taxon>
        <taxon>Heliantheae</taxon>
        <taxon>Helianthus</taxon>
    </lineage>
</organism>
<dbReference type="EMBL" id="MNCJ02000322">
    <property type="protein sequence ID" value="KAF5799450.1"/>
    <property type="molecule type" value="Genomic_DNA"/>
</dbReference>
<dbReference type="Proteomes" id="UP000215914">
    <property type="component" value="Unassembled WGS sequence"/>
</dbReference>
<evidence type="ECO:0000259" key="2">
    <source>
        <dbReference type="Pfam" id="PF13962"/>
    </source>
</evidence>
<keyword evidence="1" id="KW-0812">Transmembrane</keyword>
<accession>A0A9K3IN96</accession>
<proteinExistence type="predicted"/>
<dbReference type="PANTHER" id="PTHR24177:SF472">
    <property type="entry name" value="PGG DOMAIN-CONTAINING PROTEIN"/>
    <property type="match status" value="1"/>
</dbReference>
<gene>
    <name evidence="3" type="ORF">HanXRQr2_Chr07g0304661</name>
</gene>
<evidence type="ECO:0000256" key="1">
    <source>
        <dbReference type="SAM" id="Phobius"/>
    </source>
</evidence>
<protein>
    <submittedName>
        <fullName evidence="3">Ankyrin repeat-containing domain, PGG domain, ankyrin repeat-containing domain superfamily</fullName>
    </submittedName>
</protein>
<reference evidence="3" key="1">
    <citation type="journal article" date="2017" name="Nature">
        <title>The sunflower genome provides insights into oil metabolism, flowering and Asterid evolution.</title>
        <authorList>
            <person name="Badouin H."/>
            <person name="Gouzy J."/>
            <person name="Grassa C.J."/>
            <person name="Murat F."/>
            <person name="Staton S.E."/>
            <person name="Cottret L."/>
            <person name="Lelandais-Briere C."/>
            <person name="Owens G.L."/>
            <person name="Carrere S."/>
            <person name="Mayjonade B."/>
            <person name="Legrand L."/>
            <person name="Gill N."/>
            <person name="Kane N.C."/>
            <person name="Bowers J.E."/>
            <person name="Hubner S."/>
            <person name="Bellec A."/>
            <person name="Berard A."/>
            <person name="Berges H."/>
            <person name="Blanchet N."/>
            <person name="Boniface M.C."/>
            <person name="Brunel D."/>
            <person name="Catrice O."/>
            <person name="Chaidir N."/>
            <person name="Claudel C."/>
            <person name="Donnadieu C."/>
            <person name="Faraut T."/>
            <person name="Fievet G."/>
            <person name="Helmstetter N."/>
            <person name="King M."/>
            <person name="Knapp S.J."/>
            <person name="Lai Z."/>
            <person name="Le Paslier M.C."/>
            <person name="Lippi Y."/>
            <person name="Lorenzon L."/>
            <person name="Mandel J.R."/>
            <person name="Marage G."/>
            <person name="Marchand G."/>
            <person name="Marquand E."/>
            <person name="Bret-Mestries E."/>
            <person name="Morien E."/>
            <person name="Nambeesan S."/>
            <person name="Nguyen T."/>
            <person name="Pegot-Espagnet P."/>
            <person name="Pouilly N."/>
            <person name="Raftis F."/>
            <person name="Sallet E."/>
            <person name="Schiex T."/>
            <person name="Thomas J."/>
            <person name="Vandecasteele C."/>
            <person name="Vares D."/>
            <person name="Vear F."/>
            <person name="Vautrin S."/>
            <person name="Crespi M."/>
            <person name="Mangin B."/>
            <person name="Burke J.M."/>
            <person name="Salse J."/>
            <person name="Munos S."/>
            <person name="Vincourt P."/>
            <person name="Rieseberg L.H."/>
            <person name="Langlade N.B."/>
        </authorList>
    </citation>
    <scope>NUCLEOTIDE SEQUENCE</scope>
    <source>
        <tissue evidence="3">Leaves</tissue>
    </source>
</reference>
<dbReference type="InterPro" id="IPR036770">
    <property type="entry name" value="Ankyrin_rpt-contain_sf"/>
</dbReference>
<dbReference type="AlphaFoldDB" id="A0A9K3IN96"/>
<dbReference type="PANTHER" id="PTHR24177">
    <property type="entry name" value="CASKIN"/>
    <property type="match status" value="1"/>
</dbReference>
<dbReference type="Gene3D" id="1.25.40.20">
    <property type="entry name" value="Ankyrin repeat-containing domain"/>
    <property type="match status" value="1"/>
</dbReference>
<dbReference type="SUPFAM" id="SSF48403">
    <property type="entry name" value="Ankyrin repeat"/>
    <property type="match status" value="1"/>
</dbReference>
<comment type="caution">
    <text evidence="3">The sequence shown here is derived from an EMBL/GenBank/DDBJ whole genome shotgun (WGS) entry which is preliminary data.</text>
</comment>
<sequence>MKKKDNAMKLLRLIWGYIAKKPKKEIDDILRGPRDVVMQDDKEPVSLEKATYSSRLLLVAAEFGNREFVVELIRLYPDLIWKVDDNNQSIFHVAVAHRHEGIYNLLYEIGSMKDLISPLRDWNDNNMLHLVGKCAKQKRLEDVSGVALKVQRELLWFKEVEAMIPPAYRERKNKDGLTPYELFTKEHKDLVDQGEKWLKDMANHYMVIDCLITAMVFAATYTFPGGYRQTEDKYNGLPVFLSKPSFFGFCFSGWRFFFGFLAMSIIIAVVAGLVVLLFIRLHYRLIYDVGRSLFGSRYLFKPKKTCSFLQKPYGVSFVIFLLGERVGC</sequence>
<keyword evidence="1" id="KW-0472">Membrane</keyword>
<evidence type="ECO:0000313" key="4">
    <source>
        <dbReference type="Proteomes" id="UP000215914"/>
    </source>
</evidence>
<evidence type="ECO:0000313" key="3">
    <source>
        <dbReference type="EMBL" id="KAF5799450.1"/>
    </source>
</evidence>
<feature type="transmembrane region" description="Helical" evidence="1">
    <location>
        <begin position="256"/>
        <end position="279"/>
    </location>
</feature>
<feature type="domain" description="PGG" evidence="2">
    <location>
        <begin position="195"/>
        <end position="258"/>
    </location>
</feature>
<dbReference type="Pfam" id="PF13962">
    <property type="entry name" value="PGG"/>
    <property type="match status" value="1"/>
</dbReference>
<keyword evidence="4" id="KW-1185">Reference proteome</keyword>
<name>A0A9K3IN96_HELAN</name>
<feature type="transmembrane region" description="Helical" evidence="1">
    <location>
        <begin position="205"/>
        <end position="223"/>
    </location>
</feature>
<dbReference type="InterPro" id="IPR026961">
    <property type="entry name" value="PGG_dom"/>
</dbReference>